<reference evidence="6 7" key="1">
    <citation type="journal article" date="2000" name="Arch. Microbiol.">
        <title>Rhodobaca bogoriensis gen. nov. and sp. nov., an alkaliphilic purple nonsulfur bacterium from African Rift Valley soda lakes.</title>
        <authorList>
            <person name="Milford A.D."/>
            <person name="Achenbach L.A."/>
            <person name="Jung D.O."/>
            <person name="Madigan M.T."/>
        </authorList>
    </citation>
    <scope>NUCLEOTIDE SEQUENCE [LARGE SCALE GENOMIC DNA]</scope>
    <source>
        <strain evidence="6 7">2376</strain>
    </source>
</reference>
<dbReference type="PANTHER" id="PTHR43537">
    <property type="entry name" value="TRANSCRIPTIONAL REGULATOR, GNTR FAMILY"/>
    <property type="match status" value="1"/>
</dbReference>
<evidence type="ECO:0000313" key="6">
    <source>
        <dbReference type="EMBL" id="NYS25490.1"/>
    </source>
</evidence>
<dbReference type="EMBL" id="JACBXS010000020">
    <property type="protein sequence ID" value="NYS25490.1"/>
    <property type="molecule type" value="Genomic_DNA"/>
</dbReference>
<evidence type="ECO:0000313" key="7">
    <source>
        <dbReference type="Proteomes" id="UP000529417"/>
    </source>
</evidence>
<evidence type="ECO:0000256" key="1">
    <source>
        <dbReference type="ARBA" id="ARBA00023015"/>
    </source>
</evidence>
<keyword evidence="2" id="KW-0238">DNA-binding</keyword>
<proteinExistence type="predicted"/>
<dbReference type="Gene3D" id="1.10.10.10">
    <property type="entry name" value="Winged helix-like DNA-binding domain superfamily/Winged helix DNA-binding domain"/>
    <property type="match status" value="1"/>
</dbReference>
<evidence type="ECO:0000256" key="4">
    <source>
        <dbReference type="SAM" id="MobiDB-lite"/>
    </source>
</evidence>
<organism evidence="6 7">
    <name type="scientific">Rhabdonatronobacter sediminivivens</name>
    <dbReference type="NCBI Taxonomy" id="2743469"/>
    <lineage>
        <taxon>Bacteria</taxon>
        <taxon>Pseudomonadati</taxon>
        <taxon>Pseudomonadota</taxon>
        <taxon>Alphaproteobacteria</taxon>
        <taxon>Rhodobacterales</taxon>
        <taxon>Paracoccaceae</taxon>
        <taxon>Rhabdonatronobacter</taxon>
    </lineage>
</organism>
<dbReference type="Gene3D" id="1.20.120.530">
    <property type="entry name" value="GntR ligand-binding domain-like"/>
    <property type="match status" value="1"/>
</dbReference>
<feature type="region of interest" description="Disordered" evidence="4">
    <location>
        <begin position="223"/>
        <end position="250"/>
    </location>
</feature>
<dbReference type="SMART" id="SM00345">
    <property type="entry name" value="HTH_GNTR"/>
    <property type="match status" value="1"/>
</dbReference>
<dbReference type="PROSITE" id="PS50949">
    <property type="entry name" value="HTH_GNTR"/>
    <property type="match status" value="1"/>
</dbReference>
<dbReference type="AlphaFoldDB" id="A0A7Z0KYR8"/>
<keyword evidence="3" id="KW-0804">Transcription</keyword>
<gene>
    <name evidence="6" type="ORF">HUK65_10845</name>
</gene>
<evidence type="ECO:0000256" key="3">
    <source>
        <dbReference type="ARBA" id="ARBA00023163"/>
    </source>
</evidence>
<keyword evidence="7" id="KW-1185">Reference proteome</keyword>
<dbReference type="SMART" id="SM00895">
    <property type="entry name" value="FCD"/>
    <property type="match status" value="1"/>
</dbReference>
<feature type="domain" description="HTH gntR-type" evidence="5">
    <location>
        <begin position="2"/>
        <end position="69"/>
    </location>
</feature>
<name>A0A7Z0KYR8_9RHOB</name>
<dbReference type="InterPro" id="IPR000524">
    <property type="entry name" value="Tscrpt_reg_HTH_GntR"/>
</dbReference>
<dbReference type="InterPro" id="IPR011711">
    <property type="entry name" value="GntR_C"/>
</dbReference>
<comment type="caution">
    <text evidence="6">The sequence shown here is derived from an EMBL/GenBank/DDBJ whole genome shotgun (WGS) entry which is preliminary data.</text>
</comment>
<dbReference type="InterPro" id="IPR036388">
    <property type="entry name" value="WH-like_DNA-bd_sf"/>
</dbReference>
<dbReference type="SUPFAM" id="SSF46785">
    <property type="entry name" value="Winged helix' DNA-binding domain"/>
    <property type="match status" value="1"/>
</dbReference>
<dbReference type="InterPro" id="IPR036390">
    <property type="entry name" value="WH_DNA-bd_sf"/>
</dbReference>
<dbReference type="Proteomes" id="UP000529417">
    <property type="component" value="Unassembled WGS sequence"/>
</dbReference>
<accession>A0A7Z0KYR8</accession>
<sequence length="250" mass="28337">MPTRSQMIERRLREGILEGEYPAGMRMNEVELAERLGVSRTPVRSALTILAQDGLLCYAPNSGFTVQVFNSADIESIYELRSTLSGLAARLAAQTGLDDTVSDRLHAVLSRSDLMISEGIWTRDAHHEWRGLNEEFHEAVELASCNQHVQAALRRTKDIPLLKEIRYRWISPEMMSINHMQHAQIMDAIRRGQQVRAEDLCREHVYQNGQRIVRHWREIEQRNAAARQGEEPAADGGDTDSARAPLTRSA</sequence>
<protein>
    <submittedName>
        <fullName evidence="6">GntR family transcriptional regulator</fullName>
    </submittedName>
</protein>
<dbReference type="InterPro" id="IPR008920">
    <property type="entry name" value="TF_FadR/GntR_C"/>
</dbReference>
<dbReference type="Pfam" id="PF00392">
    <property type="entry name" value="GntR"/>
    <property type="match status" value="1"/>
</dbReference>
<dbReference type="GO" id="GO:0003700">
    <property type="term" value="F:DNA-binding transcription factor activity"/>
    <property type="evidence" value="ECO:0007669"/>
    <property type="project" value="InterPro"/>
</dbReference>
<keyword evidence="1" id="KW-0805">Transcription regulation</keyword>
<dbReference type="GO" id="GO:0003677">
    <property type="term" value="F:DNA binding"/>
    <property type="evidence" value="ECO:0007669"/>
    <property type="project" value="UniProtKB-KW"/>
</dbReference>
<evidence type="ECO:0000259" key="5">
    <source>
        <dbReference type="PROSITE" id="PS50949"/>
    </source>
</evidence>
<dbReference type="PANTHER" id="PTHR43537:SF51">
    <property type="entry name" value="HTH-TYPE TRANSCRIPTIONAL REGULATOR LGOR-RELATED"/>
    <property type="match status" value="1"/>
</dbReference>
<dbReference type="Pfam" id="PF07729">
    <property type="entry name" value="FCD"/>
    <property type="match status" value="1"/>
</dbReference>
<evidence type="ECO:0000256" key="2">
    <source>
        <dbReference type="ARBA" id="ARBA00023125"/>
    </source>
</evidence>
<dbReference type="CDD" id="cd07377">
    <property type="entry name" value="WHTH_GntR"/>
    <property type="match status" value="1"/>
</dbReference>
<dbReference type="PRINTS" id="PR00035">
    <property type="entry name" value="HTHGNTR"/>
</dbReference>
<dbReference type="SUPFAM" id="SSF48008">
    <property type="entry name" value="GntR ligand-binding domain-like"/>
    <property type="match status" value="1"/>
</dbReference>